<feature type="compositionally biased region" description="Low complexity" evidence="1">
    <location>
        <begin position="54"/>
        <end position="68"/>
    </location>
</feature>
<keyword evidence="3" id="KW-1185">Reference proteome</keyword>
<reference evidence="2 3" key="1">
    <citation type="submission" date="2019-03" db="EMBL/GenBank/DDBJ databases">
        <title>First draft genome of Liparis tanakae, snailfish: a comprehensive survey of snailfish specific genes.</title>
        <authorList>
            <person name="Kim W."/>
            <person name="Song I."/>
            <person name="Jeong J.-H."/>
            <person name="Kim D."/>
            <person name="Kim S."/>
            <person name="Ryu S."/>
            <person name="Song J.Y."/>
            <person name="Lee S.K."/>
        </authorList>
    </citation>
    <scope>NUCLEOTIDE SEQUENCE [LARGE SCALE GENOMIC DNA]</scope>
    <source>
        <tissue evidence="2">Muscle</tissue>
    </source>
</reference>
<protein>
    <submittedName>
        <fullName evidence="2">Uncharacterized protein</fullName>
    </submittedName>
</protein>
<sequence>MQQQYSGGALKVTYQEDVFKDLRRTVHLAQNEDHLIVYELFELSQKQPADELRGAAATPGGIAAPLAGSGRTEAGWRDR</sequence>
<evidence type="ECO:0000313" key="2">
    <source>
        <dbReference type="EMBL" id="TNN67296.1"/>
    </source>
</evidence>
<name>A0A4Z2HN65_9TELE</name>
<proteinExistence type="predicted"/>
<dbReference type="AlphaFoldDB" id="A0A4Z2HN65"/>
<organism evidence="2 3">
    <name type="scientific">Liparis tanakae</name>
    <name type="common">Tanaka's snailfish</name>
    <dbReference type="NCBI Taxonomy" id="230148"/>
    <lineage>
        <taxon>Eukaryota</taxon>
        <taxon>Metazoa</taxon>
        <taxon>Chordata</taxon>
        <taxon>Craniata</taxon>
        <taxon>Vertebrata</taxon>
        <taxon>Euteleostomi</taxon>
        <taxon>Actinopterygii</taxon>
        <taxon>Neopterygii</taxon>
        <taxon>Teleostei</taxon>
        <taxon>Neoteleostei</taxon>
        <taxon>Acanthomorphata</taxon>
        <taxon>Eupercaria</taxon>
        <taxon>Perciformes</taxon>
        <taxon>Cottioidei</taxon>
        <taxon>Cottales</taxon>
        <taxon>Liparidae</taxon>
        <taxon>Liparis</taxon>
    </lineage>
</organism>
<dbReference type="EMBL" id="SRLO01000205">
    <property type="protein sequence ID" value="TNN67296.1"/>
    <property type="molecule type" value="Genomic_DNA"/>
</dbReference>
<evidence type="ECO:0000313" key="3">
    <source>
        <dbReference type="Proteomes" id="UP000314294"/>
    </source>
</evidence>
<dbReference type="Proteomes" id="UP000314294">
    <property type="component" value="Unassembled WGS sequence"/>
</dbReference>
<gene>
    <name evidence="2" type="ORF">EYF80_022403</name>
</gene>
<accession>A0A4Z2HN65</accession>
<feature type="region of interest" description="Disordered" evidence="1">
    <location>
        <begin position="51"/>
        <end position="79"/>
    </location>
</feature>
<evidence type="ECO:0000256" key="1">
    <source>
        <dbReference type="SAM" id="MobiDB-lite"/>
    </source>
</evidence>
<comment type="caution">
    <text evidence="2">The sequence shown here is derived from an EMBL/GenBank/DDBJ whole genome shotgun (WGS) entry which is preliminary data.</text>
</comment>